<proteinExistence type="predicted"/>
<protein>
    <submittedName>
        <fullName evidence="1">Type I polyketide synthase WcbR</fullName>
    </submittedName>
</protein>
<name>T1BXF2_9ZZZZ</name>
<gene>
    <name evidence="1" type="ORF">B1A_02877</name>
</gene>
<reference evidence="1" key="2">
    <citation type="journal article" date="2014" name="ISME J.">
        <title>Microbial stratification in low pH oxic and suboxic macroscopic growths along an acid mine drainage.</title>
        <authorList>
            <person name="Mendez-Garcia C."/>
            <person name="Mesa V."/>
            <person name="Sprenger R.R."/>
            <person name="Richter M."/>
            <person name="Diez M.S."/>
            <person name="Solano J."/>
            <person name="Bargiela R."/>
            <person name="Golyshina O.V."/>
            <person name="Manteca A."/>
            <person name="Ramos J.L."/>
            <person name="Gallego J.R."/>
            <person name="Llorente I."/>
            <person name="Martins Dos Santos V.A."/>
            <person name="Jensen O.N."/>
            <person name="Pelaez A.I."/>
            <person name="Sanchez J."/>
            <person name="Ferrer M."/>
        </authorList>
    </citation>
    <scope>NUCLEOTIDE SEQUENCE</scope>
</reference>
<evidence type="ECO:0000313" key="1">
    <source>
        <dbReference type="EMBL" id="EQD77611.1"/>
    </source>
</evidence>
<sequence>MGRLKYWRQTPATRFEAILRQRQGRSVTADFTLWDETGNCVAELSNCRFRAVPLPNISGEIPAACWETLAVLCPNAREAAQSPSGKVARWVIDLQALMGEPEFEGERLALFQEGLPLFDALAMAFACRAFDQLGQALDAWVRDDSCCPVSVRPYFRWLRAQLQREGWLRENAGQWQLVASELPAPEEIWRTLLQEYPQALPELVQLGHVGRHLADLLTGRIDL</sequence>
<comment type="caution">
    <text evidence="1">The sequence shown here is derived from an EMBL/GenBank/DDBJ whole genome shotgun (WGS) entry which is preliminary data.</text>
</comment>
<dbReference type="AlphaFoldDB" id="T1BXF2"/>
<accession>T1BXF2</accession>
<reference evidence="1" key="1">
    <citation type="submission" date="2013-08" db="EMBL/GenBank/DDBJ databases">
        <authorList>
            <person name="Mendez C."/>
            <person name="Richter M."/>
            <person name="Ferrer M."/>
            <person name="Sanchez J."/>
        </authorList>
    </citation>
    <scope>NUCLEOTIDE SEQUENCE</scope>
</reference>
<dbReference type="Gene3D" id="3.10.129.120">
    <property type="match status" value="1"/>
</dbReference>
<feature type="non-terminal residue" evidence="1">
    <location>
        <position position="223"/>
    </location>
</feature>
<dbReference type="EMBL" id="AUZX01002117">
    <property type="protein sequence ID" value="EQD77611.1"/>
    <property type="molecule type" value="Genomic_DNA"/>
</dbReference>
<organism evidence="1">
    <name type="scientific">mine drainage metagenome</name>
    <dbReference type="NCBI Taxonomy" id="410659"/>
    <lineage>
        <taxon>unclassified sequences</taxon>
        <taxon>metagenomes</taxon>
        <taxon>ecological metagenomes</taxon>
    </lineage>
</organism>